<keyword evidence="10 14" id="KW-1133">Transmembrane helix</keyword>
<keyword evidence="11 14" id="KW-0472">Membrane</keyword>
<dbReference type="GO" id="GO:0005789">
    <property type="term" value="C:endoplasmic reticulum membrane"/>
    <property type="evidence" value="ECO:0007669"/>
    <property type="project" value="UniProtKB-SubCell"/>
</dbReference>
<dbReference type="AlphaFoldDB" id="A0AAV5AC78"/>
<dbReference type="Pfam" id="PF04922">
    <property type="entry name" value="DIE2_ALG10"/>
    <property type="match status" value="1"/>
</dbReference>
<dbReference type="PANTHER" id="PTHR12989:SF10">
    <property type="entry name" value="DOL-P-GLC:GLC(2)MAN(9)GLCNAC(2)-PP-DOL ALPHA-1,2-GLUCOSYLTRANSFERASE-RELATED"/>
    <property type="match status" value="1"/>
</dbReference>
<dbReference type="EMBL" id="BPWL01000004">
    <property type="protein sequence ID" value="GJJ09535.1"/>
    <property type="molecule type" value="Genomic_DNA"/>
</dbReference>
<evidence type="ECO:0000256" key="14">
    <source>
        <dbReference type="PIRNR" id="PIRNR028810"/>
    </source>
</evidence>
<evidence type="ECO:0000256" key="1">
    <source>
        <dbReference type="ARBA" id="ARBA00004477"/>
    </source>
</evidence>
<dbReference type="PIRSF" id="PIRSF028810">
    <property type="entry name" value="Alpha1_2_glucosyltferase_Alg10"/>
    <property type="match status" value="1"/>
</dbReference>
<feature type="transmembrane region" description="Helical" evidence="14">
    <location>
        <begin position="82"/>
        <end position="102"/>
    </location>
</feature>
<dbReference type="Proteomes" id="UP001050691">
    <property type="component" value="Unassembled WGS sequence"/>
</dbReference>
<evidence type="ECO:0000256" key="11">
    <source>
        <dbReference type="ARBA" id="ARBA00023136"/>
    </source>
</evidence>
<dbReference type="GO" id="GO:0106073">
    <property type="term" value="F:dolichyl pyrophosphate Glc2Man9GlcNAc2 alpha-1,2-glucosyltransferase activity"/>
    <property type="evidence" value="ECO:0007669"/>
    <property type="project" value="UniProtKB-UniRule"/>
</dbReference>
<feature type="transmembrane region" description="Helical" evidence="14">
    <location>
        <begin position="171"/>
        <end position="189"/>
    </location>
</feature>
<feature type="transmembrane region" description="Helical" evidence="14">
    <location>
        <begin position="377"/>
        <end position="396"/>
    </location>
</feature>
<feature type="transmembrane region" description="Helical" evidence="14">
    <location>
        <begin position="416"/>
        <end position="441"/>
    </location>
</feature>
<feature type="transmembrane region" description="Helical" evidence="14">
    <location>
        <begin position="142"/>
        <end position="165"/>
    </location>
</feature>
<keyword evidence="7" id="KW-0808">Transferase</keyword>
<evidence type="ECO:0000256" key="8">
    <source>
        <dbReference type="ARBA" id="ARBA00022692"/>
    </source>
</evidence>
<keyword evidence="6 14" id="KW-0328">Glycosyltransferase</keyword>
<evidence type="ECO:0000313" key="16">
    <source>
        <dbReference type="Proteomes" id="UP001050691"/>
    </source>
</evidence>
<comment type="similarity">
    <text evidence="3 14">Belongs to the ALG10 glucosyltransferase family.</text>
</comment>
<sequence>MPNPLHYTVFCVVNVIVLKYVNSIVKEPYMDEPFHIPQAQAYCRGEWLIWDPKITTPPGLYVLSILVKNIFMLKCTVSMLRLTPLLSLFALPIVLSRVTSFYHRLPPPQSLLSLTLQDTVIATFPIAWFFGFLYYTDVPSLVFVLLTLMAAFNGSHYFAALLGLLSCLFRQTNIIWVMYAFIVSQLYNLRFSSTYPKILDPPALSTSLFDLPKILVPLLKVLPFLLIPSLPYLLCLFTFAGFVVWNGGIVLGDKSNHTLVFHIPQLYYFISAATFFGWPLFLGFEGGLIGLARVIKYRMIGTRSRILTTLVVTLLMCWSIHKFTIDHPFLLSDNRHYTFYLWRRIFRAHALVPYVLAPFYLIAGWGWFLLIGKDQTYLQTIILPLATLPVLLPTPLLEPRYFLIPYILLRIQIIDLPTWIVGIEWIWYTFINLISMYVFLYKERAGIGRFMW</sequence>
<evidence type="ECO:0000256" key="4">
    <source>
        <dbReference type="ARBA" id="ARBA00011967"/>
    </source>
</evidence>
<keyword evidence="16" id="KW-1185">Reference proteome</keyword>
<feature type="transmembrane region" description="Helical" evidence="14">
    <location>
        <begin position="114"/>
        <end position="135"/>
    </location>
</feature>
<evidence type="ECO:0000256" key="10">
    <source>
        <dbReference type="ARBA" id="ARBA00022989"/>
    </source>
</evidence>
<evidence type="ECO:0000256" key="12">
    <source>
        <dbReference type="ARBA" id="ARBA00044727"/>
    </source>
</evidence>
<comment type="catalytic activity">
    <reaction evidence="13">
        <text>an alpha-D-Glc-(1-&gt;3)-alpha-D-Glc-(1-&gt;3)-alpha-D-Man-(1-&gt;2)-alpha-D-Man-(1-&gt;2)-alpha-D-Man-(1-&gt;3)-[alpha-D-Man-(1-&gt;2)-alpha-D-Man-(1-&gt;3)-[alpha-D-Man-(1-&gt;2)-alpha-D-Man-(1-&gt;6)]-alpha-D-Man-(1-&gt;6)]-beta-D-Man-(1-&gt;4)-beta-D-GlcNAc-(1-&gt;4)-alpha-D-GlcNAc-diphospho-di-trans,poly-cis-dolichol + a di-trans,poly-cis-dolichyl beta-D-glucosyl phosphate = a alpha-D-Glc-(1-&gt;2)-alpha-D-Glc-(1-&gt;3)-alpha-D-Glc-(1-&gt;3)-alpha-D-Man-(1-&gt;2)-alpha-D-Man-(1-&gt;2)-alpha-D-Man-(1-&gt;3)-[alpha-D-Man-(1-&gt;2)-alpha-D-Man-(1-&gt;3)-[alpha-D-Man-(1-&gt;2)-alpha-D-Man-(1-&gt;6)]-alpha-D-Man-(1-&gt;6)]-beta-D-Man-(1-&gt;4)-beta-D-GlcNAc-(1-&gt;4)-alpha-D-GlcNAc-diphospho-di-trans,poly-cis-dolichol + a di-trans,poly-cis-dolichyl phosphate + H(+)</text>
        <dbReference type="Rhea" id="RHEA:29543"/>
        <dbReference type="Rhea" id="RHEA-COMP:19498"/>
        <dbReference type="Rhea" id="RHEA-COMP:19502"/>
        <dbReference type="Rhea" id="RHEA-COMP:19512"/>
        <dbReference type="Rhea" id="RHEA-COMP:19522"/>
        <dbReference type="ChEBI" id="CHEBI:15378"/>
        <dbReference type="ChEBI" id="CHEBI:57525"/>
        <dbReference type="ChEBI" id="CHEBI:57683"/>
        <dbReference type="ChEBI" id="CHEBI:132522"/>
        <dbReference type="ChEBI" id="CHEBI:132523"/>
        <dbReference type="EC" id="2.4.1.256"/>
    </reaction>
    <physiologicalReaction direction="left-to-right" evidence="13">
        <dbReference type="Rhea" id="RHEA:29544"/>
    </physiologicalReaction>
</comment>
<name>A0AAV5AC78_9AGAM</name>
<comment type="caution">
    <text evidence="15">The sequence shown here is derived from an EMBL/GenBank/DDBJ whole genome shotgun (WGS) entry which is preliminary data.</text>
</comment>
<accession>A0AAV5AC78</accession>
<feature type="transmembrane region" description="Helical" evidence="14">
    <location>
        <begin position="6"/>
        <end position="25"/>
    </location>
</feature>
<comment type="subcellular location">
    <subcellularLocation>
        <location evidence="1">Endoplasmic reticulum membrane</location>
        <topology evidence="1">Multi-pass membrane protein</topology>
    </subcellularLocation>
</comment>
<feature type="transmembrane region" description="Helical" evidence="14">
    <location>
        <begin position="345"/>
        <end position="370"/>
    </location>
</feature>
<gene>
    <name evidence="15" type="ORF">Clacol_003758</name>
</gene>
<dbReference type="GO" id="GO:0006488">
    <property type="term" value="P:dolichol-linked oligosaccharide biosynthetic process"/>
    <property type="evidence" value="ECO:0007669"/>
    <property type="project" value="UniProtKB-UniRule"/>
</dbReference>
<organism evidence="15 16">
    <name type="scientific">Clathrus columnatus</name>
    <dbReference type="NCBI Taxonomy" id="1419009"/>
    <lineage>
        <taxon>Eukaryota</taxon>
        <taxon>Fungi</taxon>
        <taxon>Dikarya</taxon>
        <taxon>Basidiomycota</taxon>
        <taxon>Agaricomycotina</taxon>
        <taxon>Agaricomycetes</taxon>
        <taxon>Phallomycetidae</taxon>
        <taxon>Phallales</taxon>
        <taxon>Clathraceae</taxon>
        <taxon>Clathrus</taxon>
    </lineage>
</organism>
<evidence type="ECO:0000256" key="13">
    <source>
        <dbReference type="ARBA" id="ARBA00048064"/>
    </source>
</evidence>
<comment type="function">
    <text evidence="12">Dol-P-Glc:Glc(2)Man(9)GlcNAc(2)-PP-Dol alpha-1,2-glucosyltransferase that operates in the biosynthetic pathway of dolichol-linked oligosaccharides, the glycan precursors employed in protein asparagine (N)-glycosylation. The assembly of dolichol-linked oligosaccharides begins on the cytosolic side of the endoplasmic reticulum membrane and finishes in its lumen. The sequential addition of sugars to dolichol pyrophosphate produces dolichol-linked oligosaccharides containing fourteen sugars, including two GlcNAcs, nine mannoses and three glucoses. Once assembled, the oligosaccharide is transferred from the lipid to nascent proteins by oligosaccharyltransferases. In the lumen of the endoplasmic reticulum, adds the third and last glucose residue from dolichyl phosphate glucose (Dol-P-Glc) onto the lipid-linked oligosaccharide intermediate Glc(2)Man(9)GlcNAc(2)-PP-Dol to produce Glc(3)Man(9)GlcNAc(2)-PP-Dol.</text>
</comment>
<dbReference type="PANTHER" id="PTHR12989">
    <property type="entry name" value="ALPHA-1,2-GLUCOSYLTRANSFERASE ALG10"/>
    <property type="match status" value="1"/>
</dbReference>
<keyword evidence="8 14" id="KW-0812">Transmembrane</keyword>
<comment type="pathway">
    <text evidence="2">Protein modification; protein glycosylation.</text>
</comment>
<proteinExistence type="inferred from homology"/>
<evidence type="ECO:0000256" key="3">
    <source>
        <dbReference type="ARBA" id="ARBA00010600"/>
    </source>
</evidence>
<evidence type="ECO:0000256" key="7">
    <source>
        <dbReference type="ARBA" id="ARBA00022679"/>
    </source>
</evidence>
<evidence type="ECO:0000313" key="15">
    <source>
        <dbReference type="EMBL" id="GJJ09535.1"/>
    </source>
</evidence>
<evidence type="ECO:0000256" key="9">
    <source>
        <dbReference type="ARBA" id="ARBA00022824"/>
    </source>
</evidence>
<dbReference type="EC" id="2.4.1.256" evidence="4 14"/>
<dbReference type="InterPro" id="IPR016900">
    <property type="entry name" value="Alg10"/>
</dbReference>
<feature type="transmembrane region" description="Helical" evidence="14">
    <location>
        <begin position="306"/>
        <end position="325"/>
    </location>
</feature>
<reference evidence="15" key="1">
    <citation type="submission" date="2021-10" db="EMBL/GenBank/DDBJ databases">
        <title>De novo Genome Assembly of Clathrus columnatus (Basidiomycota, Fungi) Using Illumina and Nanopore Sequence Data.</title>
        <authorList>
            <person name="Ogiso-Tanaka E."/>
            <person name="Itagaki H."/>
            <person name="Hosoya T."/>
            <person name="Hosaka K."/>
        </authorList>
    </citation>
    <scope>NUCLEOTIDE SEQUENCE</scope>
    <source>
        <strain evidence="15">MO-923</strain>
    </source>
</reference>
<evidence type="ECO:0000256" key="6">
    <source>
        <dbReference type="ARBA" id="ARBA00022676"/>
    </source>
</evidence>
<keyword evidence="9" id="KW-0256">Endoplasmic reticulum</keyword>
<evidence type="ECO:0000256" key="2">
    <source>
        <dbReference type="ARBA" id="ARBA00004922"/>
    </source>
</evidence>
<evidence type="ECO:0000256" key="5">
    <source>
        <dbReference type="ARBA" id="ARBA00018512"/>
    </source>
</evidence>
<feature type="transmembrane region" description="Helical" evidence="14">
    <location>
        <begin position="265"/>
        <end position="294"/>
    </location>
</feature>
<feature type="transmembrane region" description="Helical" evidence="14">
    <location>
        <begin position="221"/>
        <end position="245"/>
    </location>
</feature>
<protein>
    <recommendedName>
        <fullName evidence="5 14">Dol-P-Glc:Glc(2)Man(9)GlcNAc(2)-PP-Dol alpha-1,2-glucosyltransferase</fullName>
        <ecNumber evidence="4 14">2.4.1.256</ecNumber>
    </recommendedName>
</protein>